<feature type="domain" description="Immunity protein 43" evidence="1">
    <location>
        <begin position="24"/>
        <end position="221"/>
    </location>
</feature>
<reference evidence="2 3" key="1">
    <citation type="submission" date="2017-03" db="EMBL/GenBank/DDBJ databases">
        <title>The whole genome sequencing and assembly of Lysinibacillus sphaericus DSM 28T strain.</title>
        <authorList>
            <person name="Lee Y.-J."/>
            <person name="Yi H."/>
            <person name="Bahn Y.-S."/>
            <person name="Kim J.F."/>
            <person name="Lee D.-W."/>
        </authorList>
    </citation>
    <scope>NUCLEOTIDE SEQUENCE [LARGE SCALE GENOMIC DNA]</scope>
    <source>
        <strain evidence="2 3">DSM 28</strain>
    </source>
</reference>
<dbReference type="Proteomes" id="UP000238825">
    <property type="component" value="Chromosome"/>
</dbReference>
<proteinExistence type="predicted"/>
<organism evidence="2 3">
    <name type="scientific">Lysinibacillus sphaericus</name>
    <name type="common">Bacillus sphaericus</name>
    <dbReference type="NCBI Taxonomy" id="1421"/>
    <lineage>
        <taxon>Bacteria</taxon>
        <taxon>Bacillati</taxon>
        <taxon>Bacillota</taxon>
        <taxon>Bacilli</taxon>
        <taxon>Bacillales</taxon>
        <taxon>Bacillaceae</taxon>
        <taxon>Lysinibacillus</taxon>
    </lineage>
</organism>
<evidence type="ECO:0000313" key="2">
    <source>
        <dbReference type="EMBL" id="AVK96357.1"/>
    </source>
</evidence>
<dbReference type="AlphaFoldDB" id="A0A2S0JZ05"/>
<sequence length="221" mass="26385">MFTMRKKWGGYNLKKYMIVNDKLTTPIFLDGVIHEHFDETMYHEGMGYSWNRHFFNKDDLPKELWFITTSKIEFDYYESFLGHIVEEQLLNLIVESKAIQDYVIAKLHIVNTKGKSKVKKNKNYYFIKYYDGISLVDYEKSEFISREVPKNKSFKSEGTFVEKYLKIIFNNTDYDVFRLKDLRLSSYIFCSEKFKKQCIALKLKGLKFIDLNDVATHINSQ</sequence>
<protein>
    <recommendedName>
        <fullName evidence="1">Immunity protein 43 domain-containing protein</fullName>
    </recommendedName>
</protein>
<gene>
    <name evidence="2" type="ORF">LS41612_08890</name>
</gene>
<dbReference type="EMBL" id="CP019980">
    <property type="protein sequence ID" value="AVK96357.1"/>
    <property type="molecule type" value="Genomic_DNA"/>
</dbReference>
<name>A0A2S0JZ05_LYSSH</name>
<dbReference type="Pfam" id="PF15570">
    <property type="entry name" value="Imm43"/>
    <property type="match status" value="1"/>
</dbReference>
<accession>A0A2S0JZ05</accession>
<evidence type="ECO:0000313" key="3">
    <source>
        <dbReference type="Proteomes" id="UP000238825"/>
    </source>
</evidence>
<evidence type="ECO:0000259" key="1">
    <source>
        <dbReference type="Pfam" id="PF15570"/>
    </source>
</evidence>
<dbReference type="InterPro" id="IPR029079">
    <property type="entry name" value="Imm43"/>
</dbReference>